<dbReference type="EMBL" id="VJMI01014745">
    <property type="protein sequence ID" value="KAF0737881.1"/>
    <property type="molecule type" value="Genomic_DNA"/>
</dbReference>
<dbReference type="Pfam" id="PF22099">
    <property type="entry name" value="MRS2-like"/>
    <property type="match status" value="1"/>
</dbReference>
<proteinExistence type="predicted"/>
<evidence type="ECO:0000313" key="1">
    <source>
        <dbReference type="EMBL" id="KAF0737881.1"/>
    </source>
</evidence>
<dbReference type="Gene3D" id="2.40.128.330">
    <property type="match status" value="1"/>
</dbReference>
<dbReference type="AlphaFoldDB" id="A0A6A4ZYQ3"/>
<dbReference type="InterPro" id="IPR039204">
    <property type="entry name" value="MRS2-like"/>
</dbReference>
<dbReference type="Proteomes" id="UP000469452">
    <property type="component" value="Unassembled WGS sequence"/>
</dbReference>
<name>A0A6A4ZYQ3_APHAT</name>
<accession>A0A6A4ZYQ3</accession>
<reference evidence="1 2" key="1">
    <citation type="submission" date="2019-06" db="EMBL/GenBank/DDBJ databases">
        <title>Genomics analysis of Aphanomyces spp. identifies a new class of oomycete effector associated with host adaptation.</title>
        <authorList>
            <person name="Gaulin E."/>
        </authorList>
    </citation>
    <scope>NUCLEOTIDE SEQUENCE [LARGE SCALE GENOMIC DNA]</scope>
    <source>
        <strain evidence="1 2">E</strain>
    </source>
</reference>
<protein>
    <submittedName>
        <fullName evidence="1">Uncharacterized protein</fullName>
    </submittedName>
</protein>
<evidence type="ECO:0000313" key="2">
    <source>
        <dbReference type="Proteomes" id="UP000469452"/>
    </source>
</evidence>
<comment type="caution">
    <text evidence="1">The sequence shown here is derived from an EMBL/GenBank/DDBJ whole genome shotgun (WGS) entry which is preliminary data.</text>
</comment>
<gene>
    <name evidence="1" type="ORF">AaE_008892</name>
</gene>
<sequence>MIQSASSSTGLPRPRATRRSILGGIPAIQMRDIRQLDEAYVESQEPTIVVRQQAILVNVGISTPHFGPFPIRAVVLRNACIVFDGPNNVVAVLQAKFREYSAENPTSPFEFSYVALQQPSTSI</sequence>
<organism evidence="1 2">
    <name type="scientific">Aphanomyces astaci</name>
    <name type="common">Crayfish plague agent</name>
    <dbReference type="NCBI Taxonomy" id="112090"/>
    <lineage>
        <taxon>Eukaryota</taxon>
        <taxon>Sar</taxon>
        <taxon>Stramenopiles</taxon>
        <taxon>Oomycota</taxon>
        <taxon>Saprolegniomycetes</taxon>
        <taxon>Saprolegniales</taxon>
        <taxon>Verrucalvaceae</taxon>
        <taxon>Aphanomyces</taxon>
    </lineage>
</organism>